<name>A0A8J6C7D7_DIALT</name>
<reference evidence="2" key="1">
    <citation type="submission" date="2021-05" db="EMBL/GenBank/DDBJ databases">
        <title>The genome of the haptophyte Pavlova lutheri (Diacronema luteri, Pavlovales) - a model for lipid biosynthesis in eukaryotic algae.</title>
        <authorList>
            <person name="Hulatt C.J."/>
            <person name="Posewitz M.C."/>
        </authorList>
    </citation>
    <scope>NUCLEOTIDE SEQUENCE</scope>
    <source>
        <strain evidence="2">NIVA-4/92</strain>
    </source>
</reference>
<sequence>MAEANGDLLALLHSVESKPTRSRAKLAAASAGFALPSVKSGERLRLSFEGGDATGNETAASPMEAHAPGFGDRLDTDIGGGKGEDADENGSVAARTLVAAVKKKTGKKKTTTAAKKATAADGGGKVAALKKTK</sequence>
<feature type="region of interest" description="Disordered" evidence="1">
    <location>
        <begin position="103"/>
        <end position="133"/>
    </location>
</feature>
<proteinExistence type="predicted"/>
<dbReference type="EMBL" id="JAGTXO010000013">
    <property type="protein sequence ID" value="KAG8464407.1"/>
    <property type="molecule type" value="Genomic_DNA"/>
</dbReference>
<feature type="compositionally biased region" description="Low complexity" evidence="1">
    <location>
        <begin position="111"/>
        <end position="120"/>
    </location>
</feature>
<protein>
    <submittedName>
        <fullName evidence="2">Uncharacterized protein</fullName>
    </submittedName>
</protein>
<feature type="region of interest" description="Disordered" evidence="1">
    <location>
        <begin position="48"/>
        <end position="90"/>
    </location>
</feature>
<evidence type="ECO:0000256" key="1">
    <source>
        <dbReference type="SAM" id="MobiDB-lite"/>
    </source>
</evidence>
<accession>A0A8J6C7D7</accession>
<gene>
    <name evidence="2" type="ORF">KFE25_003470</name>
</gene>
<dbReference type="AlphaFoldDB" id="A0A8J6C7D7"/>
<dbReference type="Proteomes" id="UP000751190">
    <property type="component" value="Unassembled WGS sequence"/>
</dbReference>
<evidence type="ECO:0000313" key="2">
    <source>
        <dbReference type="EMBL" id="KAG8464407.1"/>
    </source>
</evidence>
<comment type="caution">
    <text evidence="2">The sequence shown here is derived from an EMBL/GenBank/DDBJ whole genome shotgun (WGS) entry which is preliminary data.</text>
</comment>
<organism evidence="2 3">
    <name type="scientific">Diacronema lutheri</name>
    <name type="common">Unicellular marine alga</name>
    <name type="synonym">Monochrysis lutheri</name>
    <dbReference type="NCBI Taxonomy" id="2081491"/>
    <lineage>
        <taxon>Eukaryota</taxon>
        <taxon>Haptista</taxon>
        <taxon>Haptophyta</taxon>
        <taxon>Pavlovophyceae</taxon>
        <taxon>Pavlovales</taxon>
        <taxon>Pavlovaceae</taxon>
        <taxon>Diacronema</taxon>
    </lineage>
</organism>
<evidence type="ECO:0000313" key="3">
    <source>
        <dbReference type="Proteomes" id="UP000751190"/>
    </source>
</evidence>
<keyword evidence="3" id="KW-1185">Reference proteome</keyword>